<dbReference type="SUPFAM" id="SSF51445">
    <property type="entry name" value="(Trans)glycosidases"/>
    <property type="match status" value="3"/>
</dbReference>
<dbReference type="InterPro" id="IPR008979">
    <property type="entry name" value="Galactose-bd-like_sf"/>
</dbReference>
<dbReference type="FunFam" id="2.60.120.260:FF:000148">
    <property type="entry name" value="Beta-galactosidase, putative"/>
    <property type="match status" value="2"/>
</dbReference>
<dbReference type="InterPro" id="IPR048913">
    <property type="entry name" value="BetaGal_gal-bd"/>
</dbReference>
<feature type="domain" description="Glycoside hydrolase 35 catalytic" evidence="8">
    <location>
        <begin position="1273"/>
        <end position="1589"/>
    </location>
</feature>
<evidence type="ECO:0000313" key="12">
    <source>
        <dbReference type="Proteomes" id="UP000075881"/>
    </source>
</evidence>
<comment type="similarity">
    <text evidence="1 7">Belongs to the glycosyl hydrolase 35 family.</text>
</comment>
<dbReference type="EnsemblMetazoa" id="ACHR000457-RA">
    <property type="protein sequence ID" value="ACHR000457-PA"/>
    <property type="gene ID" value="ACHR000457"/>
</dbReference>
<feature type="domain" description="Beta-galactosidase 1-like first all-beta" evidence="9">
    <location>
        <begin position="1639"/>
        <end position="1748"/>
    </location>
</feature>
<keyword evidence="5 6" id="KW-0326">Glycosidase</keyword>
<evidence type="ECO:0000313" key="11">
    <source>
        <dbReference type="EnsemblMetazoa" id="ACHR000457-PA"/>
    </source>
</evidence>
<keyword evidence="4" id="KW-0325">Glycoprotein</keyword>
<dbReference type="InterPro" id="IPR048912">
    <property type="entry name" value="BetaGal1-like_ABD1"/>
</dbReference>
<name>A0A182JPM3_9DIPT</name>
<feature type="domain" description="Glycoside hydrolase 35 catalytic" evidence="8">
    <location>
        <begin position="661"/>
        <end position="981"/>
    </location>
</feature>
<dbReference type="VEuPathDB" id="VectorBase:ACHR000457"/>
<feature type="domain" description="Beta-galactosidase 1-like first all-beta" evidence="9">
    <location>
        <begin position="424"/>
        <end position="535"/>
    </location>
</feature>
<organism evidence="11 12">
    <name type="scientific">Anopheles christyi</name>
    <dbReference type="NCBI Taxonomy" id="43041"/>
    <lineage>
        <taxon>Eukaryota</taxon>
        <taxon>Metazoa</taxon>
        <taxon>Ecdysozoa</taxon>
        <taxon>Arthropoda</taxon>
        <taxon>Hexapoda</taxon>
        <taxon>Insecta</taxon>
        <taxon>Pterygota</taxon>
        <taxon>Neoptera</taxon>
        <taxon>Endopterygota</taxon>
        <taxon>Diptera</taxon>
        <taxon>Nematocera</taxon>
        <taxon>Culicoidea</taxon>
        <taxon>Culicidae</taxon>
        <taxon>Anophelinae</taxon>
        <taxon>Anopheles</taxon>
    </lineage>
</organism>
<dbReference type="GO" id="GO:0004565">
    <property type="term" value="F:beta-galactosidase activity"/>
    <property type="evidence" value="ECO:0007669"/>
    <property type="project" value="UniProtKB-EC"/>
</dbReference>
<reference evidence="12" key="1">
    <citation type="submission" date="2013-03" db="EMBL/GenBank/DDBJ databases">
        <title>The Genome Sequence of Anopheles christyi ACHKN1017.</title>
        <authorList>
            <consortium name="The Broad Institute Genomics Platform"/>
            <person name="Neafsey D.E."/>
            <person name="Besansky N."/>
            <person name="Walker B."/>
            <person name="Young S.K."/>
            <person name="Zeng Q."/>
            <person name="Gargeya S."/>
            <person name="Fitzgerald M."/>
            <person name="Haas B."/>
            <person name="Abouelleil A."/>
            <person name="Allen A.W."/>
            <person name="Alvarado L."/>
            <person name="Arachchi H.M."/>
            <person name="Berlin A.M."/>
            <person name="Chapman S.B."/>
            <person name="Gainer-Dewar J."/>
            <person name="Goldberg J."/>
            <person name="Griggs A."/>
            <person name="Gujja S."/>
            <person name="Hansen M."/>
            <person name="Howarth C."/>
            <person name="Imamovic A."/>
            <person name="Ireland A."/>
            <person name="Larimer J."/>
            <person name="McCowan C."/>
            <person name="Murphy C."/>
            <person name="Pearson M."/>
            <person name="Poon T.W."/>
            <person name="Priest M."/>
            <person name="Roberts A."/>
            <person name="Saif S."/>
            <person name="Shea T."/>
            <person name="Sisk P."/>
            <person name="Sykes S."/>
            <person name="Wortman J."/>
            <person name="Nusbaum C."/>
            <person name="Birren B."/>
        </authorList>
    </citation>
    <scope>NUCLEOTIDE SEQUENCE [LARGE SCALE GENOMIC DNA]</scope>
    <source>
        <strain evidence="12">ACHKN1017</strain>
    </source>
</reference>
<feature type="domain" description="Glycoside hydrolase 35 catalytic" evidence="8">
    <location>
        <begin position="51"/>
        <end position="374"/>
    </location>
</feature>
<dbReference type="FunFam" id="3.20.20.80:FF:000017">
    <property type="entry name" value="Beta-galactosidase"/>
    <property type="match status" value="3"/>
</dbReference>
<keyword evidence="3 6" id="KW-0378">Hydrolase</keyword>
<dbReference type="PRINTS" id="PR00742">
    <property type="entry name" value="GLHYDRLASE35"/>
</dbReference>
<protein>
    <recommendedName>
        <fullName evidence="6">Beta-galactosidase</fullName>
        <ecNumber evidence="6">3.2.1.23</ecNumber>
    </recommendedName>
</protein>
<evidence type="ECO:0000259" key="10">
    <source>
        <dbReference type="Pfam" id="PF21467"/>
    </source>
</evidence>
<dbReference type="InterPro" id="IPR017853">
    <property type="entry name" value="GH"/>
</dbReference>
<dbReference type="EC" id="3.2.1.23" evidence="6"/>
<reference evidence="11" key="2">
    <citation type="submission" date="2020-05" db="UniProtKB">
        <authorList>
            <consortium name="EnsemblMetazoa"/>
        </authorList>
    </citation>
    <scope>IDENTIFICATION</scope>
    <source>
        <strain evidence="11">ACHKN1017</strain>
    </source>
</reference>
<evidence type="ECO:0000259" key="8">
    <source>
        <dbReference type="Pfam" id="PF01301"/>
    </source>
</evidence>
<dbReference type="GO" id="GO:0005975">
    <property type="term" value="P:carbohydrate metabolic process"/>
    <property type="evidence" value="ECO:0007669"/>
    <property type="project" value="InterPro"/>
</dbReference>
<dbReference type="Pfam" id="PF21317">
    <property type="entry name" value="BetaGal_ABD_1"/>
    <property type="match status" value="3"/>
</dbReference>
<feature type="domain" description="Beta-galactosidase galactose-binding" evidence="10">
    <location>
        <begin position="1779"/>
        <end position="1837"/>
    </location>
</feature>
<keyword evidence="2" id="KW-0732">Signal</keyword>
<dbReference type="InterPro" id="IPR019801">
    <property type="entry name" value="Glyco_hydro_35_CS"/>
</dbReference>
<dbReference type="Gene3D" id="2.60.120.260">
    <property type="entry name" value="Galactose-binding domain-like"/>
    <property type="match status" value="6"/>
</dbReference>
<dbReference type="Pfam" id="PF21467">
    <property type="entry name" value="BetaGal_gal-bd"/>
    <property type="match status" value="3"/>
</dbReference>
<feature type="domain" description="Beta-galactosidase galactose-binding" evidence="10">
    <location>
        <begin position="570"/>
        <end position="630"/>
    </location>
</feature>
<evidence type="ECO:0000256" key="2">
    <source>
        <dbReference type="ARBA" id="ARBA00022729"/>
    </source>
</evidence>
<evidence type="ECO:0000256" key="1">
    <source>
        <dbReference type="ARBA" id="ARBA00009809"/>
    </source>
</evidence>
<evidence type="ECO:0000256" key="5">
    <source>
        <dbReference type="ARBA" id="ARBA00023295"/>
    </source>
</evidence>
<proteinExistence type="inferred from homology"/>
<evidence type="ECO:0000259" key="9">
    <source>
        <dbReference type="Pfam" id="PF21317"/>
    </source>
</evidence>
<dbReference type="InterPro" id="IPR001944">
    <property type="entry name" value="Glycoside_Hdrlase_35"/>
</dbReference>
<dbReference type="InterPro" id="IPR031330">
    <property type="entry name" value="Gly_Hdrlase_35_cat"/>
</dbReference>
<feature type="domain" description="Beta-galactosidase 1-like first all-beta" evidence="9">
    <location>
        <begin position="1031"/>
        <end position="1141"/>
    </location>
</feature>
<comment type="catalytic activity">
    <reaction evidence="6">
        <text>Hydrolysis of terminal non-reducing beta-D-galactose residues in beta-D-galactosides.</text>
        <dbReference type="EC" id="3.2.1.23"/>
    </reaction>
</comment>
<evidence type="ECO:0000256" key="4">
    <source>
        <dbReference type="ARBA" id="ARBA00023180"/>
    </source>
</evidence>
<accession>A0A182JPM3</accession>
<evidence type="ECO:0000256" key="3">
    <source>
        <dbReference type="ARBA" id="ARBA00022801"/>
    </source>
</evidence>
<dbReference type="PANTHER" id="PTHR23421">
    <property type="entry name" value="BETA-GALACTOSIDASE RELATED"/>
    <property type="match status" value="1"/>
</dbReference>
<sequence>MIRRTKLLGICGVVLVVVLALTLGLVFGLQSDDDGKDDAERTFKIDYERDTFVMDGKDFRYVAGSFHYFRALPETWRTKLRTLRAGGLNAVDLYVQWSLHNPRDGVYNWEGIANVTDIIEAAIEEDLYVILRPGPYICAEIDNGGLPYWLFNKYPGIQVRTSDTNYMEEVRKWYGELMSRMEPYMYGNGGPIIMVQIENEYGAFGKCDKPYLNFLKQETERYVQDKAVLFTVDRPYDDEIGCGQIEGVFITTDFGLMTDEEVDTHAAKVRSYQPKGPLVNTEFYTGWLTHWQESNQRRPAQPLAATLRKMLRDGWNVDFYMYFGGTNFGFWAGANDWGLGKYMADITSYDYDAPMDEAGDPTMKYTIFRDIIGEYIPLAVMPIPDPTPKMTLEAFPLTVVDTILSERGRAQLGVEAANKEGHLLTFEALNQNSGFVLYETTLPKLTRDPNMLTINGLHDRAQVYLNQFLAGTLARENAIDSLPITAGYGSELSILVENQGRINFDILDDYKGILGNVTIQTFAEPYTKELEQWKITGYPFDDYIKVEQFIGTVSGGSGVNGRGMAVHGPVVLKAVFDVPAADIQDTYINMNGWGKGFIFINGFNLGRYWPVVGPQVTTYLPKELLKPTGNTIVVVEQQMVPSDLPHSIDMRLFNIDYDNNTFVMDGKPFQYVAGSFHYFRALPDSWPTILRSMRAAGLNAITTYVEWSLHNPKEGLYNWQGMADIEHFLELANSTGLYVILRPGPYICAERDMGGFPAWLLYKYPNLLLRTNDIRYLREVRTWYAQLLSRVQRFLVGQGGPIIMVQVENEYGSFYACDHKYLNWLRDETERYVMGNAVLFTNNGPGLEGCGAIEHVLSSLDFGPGTEDEINGFWNTLRKTQPKGPLVNAEYYPGWLTHWQELHMARTDTKPVVDSLDFMLRNKINVNIYMFFGGTNYGYTAGANNIGAGGYVADITSYDYDAPLDESGDPTPKYFALRDTILKYFPKPDLHIPAPTKKIQLPSLKMTRLGSLLDQPLLDRLTEQTLTNLVPMTFEALNQISGLVLYETLLPDDIRTDPRKLIVEGVNDRGYVFVGDRFVGVLSRENQINTLPLALDAGQTLRIMVENQGRINFGIANDFKGILGKVYINTRQLFNWTMYGLPLSDFKPLTHAIKHHRKQLRNGGNVVPVDAVTPMSVYYAIFDIVGKGAELADTYLDPTGWGKGIVFINGFNIGRYWPMVGPQVTLYVSKHLLKPKNNYLAVIEYQKDGGQIPPLKFSKTPSKFDIDFQNDTFTKDGQSFQFISGSFHYFRALPESWRHILRSMRAAGLNTVMTYIEWSLHEPMPGQYQWDGIANLEEFIEIAQSENLYVILRPGPYICAERDMGGFPHWLLTKYPSIKLRTYDTDYLREVQNWYNQLMPRLVRYLYGNGGPVIMVSIENEYGSFMACDGQYMQFLKNLTVHFVQDKAVLFTNDGPELLKCGSIPGILPTLDFGITNNPNAFWQQLRKYLPKGPLVNAEYYPGWLTHWMEPTARVDAGMVVNTLKLMLNQKANVNFYMFFGGTNFGFTAGANDVGPGKYSADITSYDYDAPLDEAGDPTPKYFAIRKVLLEYFGDPGVPEPVKLPKMTLDTVWLERRGSMLSKHGRTMLAQRIVAAAEPVSFEALNQHSGFLLYETTLPAGYNRDPYTLKVEHLHDRAYVHVDGTFAGILSRETNVNTIPLSIGLGTRLQLLVESQGRINYNIPNDFKGILGSVTVDAKPLYNWTITSFPLDSYRYLENFLSQQPTEKEDLEGAGAQIYYGTFMINSDNIYDTYLYPNVWGKGLVFINGFNLGRYWPLAGPQITLYVPRHILKKGSNHLVMIEYQHHIQHPYVQFIDKPIFT</sequence>
<dbReference type="PROSITE" id="PS01182">
    <property type="entry name" value="GLYCOSYL_HYDROL_F35"/>
    <property type="match status" value="2"/>
</dbReference>
<dbReference type="SUPFAM" id="SSF49785">
    <property type="entry name" value="Galactose-binding domain-like"/>
    <property type="match status" value="3"/>
</dbReference>
<dbReference type="STRING" id="43041.A0A182JPM3"/>
<evidence type="ECO:0000256" key="6">
    <source>
        <dbReference type="RuleBase" id="RU000675"/>
    </source>
</evidence>
<evidence type="ECO:0000256" key="7">
    <source>
        <dbReference type="RuleBase" id="RU003679"/>
    </source>
</evidence>
<keyword evidence="12" id="KW-1185">Reference proteome</keyword>
<feature type="domain" description="Beta-galactosidase galactose-binding" evidence="10">
    <location>
        <begin position="1177"/>
        <end position="1238"/>
    </location>
</feature>
<dbReference type="Gene3D" id="3.20.20.80">
    <property type="entry name" value="Glycosidases"/>
    <property type="match status" value="3"/>
</dbReference>
<dbReference type="Pfam" id="PF01301">
    <property type="entry name" value="Glyco_hydro_35"/>
    <property type="match status" value="3"/>
</dbReference>
<dbReference type="Proteomes" id="UP000075881">
    <property type="component" value="Unassembled WGS sequence"/>
</dbReference>